<reference evidence="2 3" key="1">
    <citation type="journal article" date="2018" name="PLoS Genet.">
        <title>Population sequencing reveals clonal diversity and ancestral inbreeding in the grapevine cultivar Chardonnay.</title>
        <authorList>
            <person name="Roach M.J."/>
            <person name="Johnson D.L."/>
            <person name="Bohlmann J."/>
            <person name="van Vuuren H.J."/>
            <person name="Jones S.J."/>
            <person name="Pretorius I.S."/>
            <person name="Schmidt S.A."/>
            <person name="Borneman A.R."/>
        </authorList>
    </citation>
    <scope>NUCLEOTIDE SEQUENCE [LARGE SCALE GENOMIC DNA]</scope>
    <source>
        <strain evidence="3">cv. Chardonnay</strain>
        <tissue evidence="2">Leaf</tissue>
    </source>
</reference>
<feature type="compositionally biased region" description="Basic and acidic residues" evidence="1">
    <location>
        <begin position="239"/>
        <end position="254"/>
    </location>
</feature>
<evidence type="ECO:0000256" key="1">
    <source>
        <dbReference type="SAM" id="MobiDB-lite"/>
    </source>
</evidence>
<feature type="region of interest" description="Disordered" evidence="1">
    <location>
        <begin position="221"/>
        <end position="281"/>
    </location>
</feature>
<evidence type="ECO:0000313" key="3">
    <source>
        <dbReference type="Proteomes" id="UP000288805"/>
    </source>
</evidence>
<dbReference type="AlphaFoldDB" id="A0A438DAK5"/>
<protein>
    <submittedName>
        <fullName evidence="2">Uncharacterized protein</fullName>
    </submittedName>
</protein>
<accession>A0A438DAK5</accession>
<proteinExistence type="predicted"/>
<evidence type="ECO:0000313" key="2">
    <source>
        <dbReference type="EMBL" id="RVW32490.1"/>
    </source>
</evidence>
<comment type="caution">
    <text evidence="2">The sequence shown here is derived from an EMBL/GenBank/DDBJ whole genome shotgun (WGS) entry which is preliminary data.</text>
</comment>
<feature type="compositionally biased region" description="Acidic residues" evidence="1">
    <location>
        <begin position="260"/>
        <end position="270"/>
    </location>
</feature>
<organism evidence="2 3">
    <name type="scientific">Vitis vinifera</name>
    <name type="common">Grape</name>
    <dbReference type="NCBI Taxonomy" id="29760"/>
    <lineage>
        <taxon>Eukaryota</taxon>
        <taxon>Viridiplantae</taxon>
        <taxon>Streptophyta</taxon>
        <taxon>Embryophyta</taxon>
        <taxon>Tracheophyta</taxon>
        <taxon>Spermatophyta</taxon>
        <taxon>Magnoliopsida</taxon>
        <taxon>eudicotyledons</taxon>
        <taxon>Gunneridae</taxon>
        <taxon>Pentapetalae</taxon>
        <taxon>rosids</taxon>
        <taxon>Vitales</taxon>
        <taxon>Vitaceae</taxon>
        <taxon>Viteae</taxon>
        <taxon>Vitis</taxon>
    </lineage>
</organism>
<dbReference type="EMBL" id="QGNW01001714">
    <property type="protein sequence ID" value="RVW32490.1"/>
    <property type="molecule type" value="Genomic_DNA"/>
</dbReference>
<sequence length="331" mass="37174">MVHFTTRRLDIYEGNVGNFIVSNPAKSGVTMESSIGIMDKHTCLLFNQLKRSLEQGRFNQEEIENLRTLLGTLEKASSPCSLTLSTQVKHLISTSNIPPKYTMSAPTSITTNLKIYPHSTELQSQLTPWEFSPVSSTDLFPYFPATIHLHKLSLTIVALTNIFQKAFGSPEVRSKILQDSWGTIITTVIIAANATTERTMFNDSNGQRRRKRSRGRLWRGVVQRKLDHRQGPEGGSGGGEKRVAKADVGEELRQRWGTSEDLEEDLEEESEPIHHCSPHLQRPRHVHLCGSHALHDPRSMIDDRCFWKWEGSDSGVPRGGGGGGRRFWCST</sequence>
<name>A0A438DAK5_VITVI</name>
<dbReference type="Proteomes" id="UP000288805">
    <property type="component" value="Unassembled WGS sequence"/>
</dbReference>
<gene>
    <name evidence="2" type="ORF">CK203_081236</name>
</gene>